<gene>
    <name evidence="2" type="ORF">CGL2_10954030</name>
</gene>
<feature type="compositionally biased region" description="Low complexity" evidence="1">
    <location>
        <begin position="123"/>
        <end position="136"/>
    </location>
</feature>
<reference evidence="2" key="2">
    <citation type="journal article" date="2008" name="PLoS Biol.">
        <title>Population genomic analysis of strain variation in Leptospirillum group II bacteria involved in acid mine drainage formation.</title>
        <authorList>
            <person name="Simmons S.L."/>
            <person name="Dibartolo G."/>
            <person name="Denef V.J."/>
            <person name="Goltsman D.S."/>
            <person name="Thelen M.P."/>
            <person name="Banfield J.F."/>
        </authorList>
    </citation>
    <scope>NUCLEOTIDE SEQUENCE [LARGE SCALE GENOMIC DNA]</scope>
</reference>
<feature type="compositionally biased region" description="Low complexity" evidence="1">
    <location>
        <begin position="84"/>
        <end position="116"/>
    </location>
</feature>
<organism evidence="2">
    <name type="scientific">Leptospirillum sp. Group II '5-way CG'</name>
    <dbReference type="NCBI Taxonomy" id="419541"/>
    <lineage>
        <taxon>Bacteria</taxon>
        <taxon>Pseudomonadati</taxon>
        <taxon>Nitrospirota</taxon>
        <taxon>Nitrospiria</taxon>
        <taxon>Nitrospirales</taxon>
        <taxon>Nitrospiraceae</taxon>
        <taxon>Leptospirillum</taxon>
    </lineage>
</organism>
<name>B6AQF6_9BACT</name>
<protein>
    <submittedName>
        <fullName evidence="2">Uncharacterized protein</fullName>
    </submittedName>
</protein>
<feature type="region of interest" description="Disordered" evidence="1">
    <location>
        <begin position="58"/>
        <end position="155"/>
    </location>
</feature>
<accession>B6AQF6</accession>
<evidence type="ECO:0000313" key="2">
    <source>
        <dbReference type="EMBL" id="EDZ38477.1"/>
    </source>
</evidence>
<feature type="compositionally biased region" description="Polar residues" evidence="1">
    <location>
        <begin position="137"/>
        <end position="155"/>
    </location>
</feature>
<dbReference type="EMBL" id="DS995261">
    <property type="protein sequence ID" value="EDZ38477.1"/>
    <property type="molecule type" value="Genomic_DNA"/>
</dbReference>
<proteinExistence type="predicted"/>
<sequence length="621" mass="66494">MFVFSWKRVFHCLNRSRLADGMTRKTFLAGVALGLLLPVFFRGECAFGGPIYGPSPNGSVPGGQVPGGDVNAPDVPSGLVPSLNGPGFNTPNNGSSSSGSAGQNGSPTGNPLNPMNPNGPPGGSNNPNSPNNQGQPASSAPTFMNSAMPNSSNPFLPNNISPGLLSAPLENAYLQDGVPQLAAPMMSAVYRPFGMTFFQPNPFQVTPQGAVTLTGMYGEDSNIAYTTNQPSWGSFFSITPAVYYSNFDDYGYISLMGSASYYQYNAGNIPAYIDETAGISAGTYLGDRVFVGVQDMGFVGFSPGMNGSPLAFFTGINPYYGNMSDAEVGFALTPKVTFVQSASDMYFDDSGYGAGIYNIQSLMDTLNYKDTLNFVSLSYIYQQGIISLFPGFISDGLMGSAMRMVSPTTSFGVGGTASYFLYDQSQAPTGFFGAPASSLNFYMYSYYGILTHQLTRSLSVALQGGWNAVSFYSGETFQAPLIDLNIAYTGPRLGLGLNAGEYMENMSSYGVEMGPEKTKNVLGYATYSISPKTSVFSSAGYSIYDFLDPYSFSNSFFQTLQPNLSYSGSYLYLADGINYTPASWVNTSLIYNLVDFSTSIPNTSIVENMFMAMVTFVWNFN</sequence>
<evidence type="ECO:0000256" key="1">
    <source>
        <dbReference type="SAM" id="MobiDB-lite"/>
    </source>
</evidence>
<dbReference type="AlphaFoldDB" id="B6AQF6"/>
<reference evidence="2" key="1">
    <citation type="journal article" date="2004" name="Nature">
        <title>Community structure and metabolism through reconstruction of microbial genomes from the environment.</title>
        <authorList>
            <person name="Tyson G.W."/>
            <person name="Chapman J."/>
            <person name="Hugenholtz P."/>
            <person name="Allen E.E."/>
            <person name="Ram R.J."/>
            <person name="Richardson P.M."/>
            <person name="Solovyev V.V."/>
            <person name="Rubin E.M."/>
            <person name="Rokhsar D.S."/>
            <person name="Banfield J.F."/>
        </authorList>
    </citation>
    <scope>NUCLEOTIDE SEQUENCE [LARGE SCALE GENOMIC DNA]</scope>
</reference>